<reference evidence="2 3" key="1">
    <citation type="submission" date="2018-03" db="EMBL/GenBank/DDBJ databases">
        <title>Whole genome sequencing of Histamine producing bacteria.</title>
        <authorList>
            <person name="Butler K."/>
        </authorList>
    </citation>
    <scope>NUCLEOTIDE SEQUENCE [LARGE SCALE GENOMIC DNA]</scope>
    <source>
        <strain evidence="2 3">JCM 13586</strain>
    </source>
</reference>
<feature type="signal peptide" evidence="1">
    <location>
        <begin position="1"/>
        <end position="20"/>
    </location>
</feature>
<sequence length="166" mass="18173">MNKRAPLPALLCAFTGSSFASDWDTHILPWEEENPLSTLTIKIKGEDFTTATIVGAEVAHSHQGAQRLYINFIKMDKAKACDPSDTPRTATIRVNNQPVRMIQTCHLEEGLSLLQTTAQSDKGVNFIINAFRNSPDTVRIEHGSFEADLSAVGFTKAWEQGGGDAL</sequence>
<accession>A0A2T3J1N2</accession>
<evidence type="ECO:0000256" key="1">
    <source>
        <dbReference type="SAM" id="SignalP"/>
    </source>
</evidence>
<feature type="chain" id="PRO_5015507381" evidence="1">
    <location>
        <begin position="21"/>
        <end position="166"/>
    </location>
</feature>
<dbReference type="Proteomes" id="UP000241222">
    <property type="component" value="Unassembled WGS sequence"/>
</dbReference>
<evidence type="ECO:0000313" key="2">
    <source>
        <dbReference type="EMBL" id="PSU34985.1"/>
    </source>
</evidence>
<keyword evidence="1" id="KW-0732">Signal</keyword>
<keyword evidence="3" id="KW-1185">Reference proteome</keyword>
<proteinExistence type="predicted"/>
<comment type="caution">
    <text evidence="2">The sequence shown here is derived from an EMBL/GenBank/DDBJ whole genome shotgun (WGS) entry which is preliminary data.</text>
</comment>
<evidence type="ECO:0000313" key="3">
    <source>
        <dbReference type="Proteomes" id="UP000241222"/>
    </source>
</evidence>
<dbReference type="OrthoDB" id="6658615at2"/>
<protein>
    <submittedName>
        <fullName evidence="2">Uncharacterized protein</fullName>
    </submittedName>
</protein>
<gene>
    <name evidence="2" type="ORF">C9I99_07915</name>
</gene>
<dbReference type="EMBL" id="PYMH01000002">
    <property type="protein sequence ID" value="PSU34985.1"/>
    <property type="molecule type" value="Genomic_DNA"/>
</dbReference>
<dbReference type="RefSeq" id="WP_107348308.1">
    <property type="nucleotide sequence ID" value="NZ_PYMH01000002.1"/>
</dbReference>
<name>A0A2T3J1N2_9GAMM</name>
<organism evidence="2 3">
    <name type="scientific">Photobacterium lutimaris</name>
    <dbReference type="NCBI Taxonomy" id="388278"/>
    <lineage>
        <taxon>Bacteria</taxon>
        <taxon>Pseudomonadati</taxon>
        <taxon>Pseudomonadota</taxon>
        <taxon>Gammaproteobacteria</taxon>
        <taxon>Vibrionales</taxon>
        <taxon>Vibrionaceae</taxon>
        <taxon>Photobacterium</taxon>
    </lineage>
</organism>
<dbReference type="AlphaFoldDB" id="A0A2T3J1N2"/>